<feature type="compositionally biased region" description="Basic and acidic residues" evidence="2">
    <location>
        <begin position="458"/>
        <end position="468"/>
    </location>
</feature>
<dbReference type="InterPro" id="IPR042120">
    <property type="entry name" value="MutL_C_dimsub"/>
</dbReference>
<dbReference type="GO" id="GO:0016887">
    <property type="term" value="F:ATP hydrolysis activity"/>
    <property type="evidence" value="ECO:0007669"/>
    <property type="project" value="InterPro"/>
</dbReference>
<evidence type="ECO:0000256" key="2">
    <source>
        <dbReference type="SAM" id="MobiDB-lite"/>
    </source>
</evidence>
<evidence type="ECO:0000313" key="5">
    <source>
        <dbReference type="Proteomes" id="UP001187682"/>
    </source>
</evidence>
<sequence>MTCLDGLSGQLQAVDKELSHLQVPSSTSIVLVLLSLLVRSPKFTSSTLHLPLLGPPRNEQSVVGAMSIRPLPRHVAQQIKSSVTITSLNDTVNGLVKNALDAEASTVNIYLDYARGNCTVEDNGIGIPPSEFHPDGGLAKPHHTSKFDYPYECHGSNGDFLAAVAALSLLGITSHHRQHHSHNSLAVHHSAIVSRHTPSLPEQRLVSFSHGTRISVRDLFGSIPVRAKLRPAAGDRASIEKEWRLLLRNIVGLLLPWPGSVSVYIKETNAGLELRFRLPQAQTSGSTPASHDLVSRVSRILTQSNLADAADAESWETVGASAGGMSVIGCISLNPVATRRSQFICLGIQPIPSDSGSNVLYEEINRLFAASSFALDDDASKGQGSKGSIFGRKPKRGIDRWPMFYFRIDLTGQKDACHNLDQFLDQGHRVGAVIDLLKAICYEFLRKHHFNPRPNHLSIERRQSRSRDSSPSSGPSTAPTRPKKKTSPGVGRSPFDMWSRVKAGTPVTVTKSDPNVAPPTSHKDGLGRREHDSPLGSEPLLSREGKLLRPPFPEALGPTEAKTFKATLPSGTPSAPGPGSAAPATPGAPPELEDSRAEQPSNPLQSGSNQPSEWVADILKTWVNPVFAPVQPAIPKTYEDTLLSGATSQILPPGTPSTAPLQSRISRHALLSAEVISQVDKKFILIKLPPAAQDPPPADDDDPSLLVLIDQHAADERCHLEELTRAYFSLSGRAASDPLPEPIRFEVPRREGALLLRFREHFARWGVAYGVARTEVTVLGLPPSILERCRQEPRLLIELLRAEIWKLDERGALPPGPSSSGRGEAGDTGGEWVRLFNGCPAGILDLLNSRACRSAIMFNDPLSRDECVSLVSRLASCALPFQCAHGRPSMVPLLDLGRGPPGDVSAPVSFKSWLER</sequence>
<feature type="compositionally biased region" description="Polar residues" evidence="2">
    <location>
        <begin position="598"/>
        <end position="610"/>
    </location>
</feature>
<dbReference type="PANTHER" id="PTHR10073">
    <property type="entry name" value="DNA MISMATCH REPAIR PROTEIN MLH, PMS, MUTL"/>
    <property type="match status" value="1"/>
</dbReference>
<feature type="compositionally biased region" description="Basic and acidic residues" evidence="2">
    <location>
        <begin position="521"/>
        <end position="533"/>
    </location>
</feature>
<dbReference type="GO" id="GO:0005524">
    <property type="term" value="F:ATP binding"/>
    <property type="evidence" value="ECO:0007669"/>
    <property type="project" value="InterPro"/>
</dbReference>
<dbReference type="GO" id="GO:0006298">
    <property type="term" value="P:mismatch repair"/>
    <property type="evidence" value="ECO:0007669"/>
    <property type="project" value="InterPro"/>
</dbReference>
<dbReference type="Pfam" id="PF08676">
    <property type="entry name" value="MutL_C"/>
    <property type="match status" value="1"/>
</dbReference>
<dbReference type="SMART" id="SM00853">
    <property type="entry name" value="MutL_C"/>
    <property type="match status" value="1"/>
</dbReference>
<accession>A0AAE8N167</accession>
<dbReference type="PANTHER" id="PTHR10073:SF47">
    <property type="entry name" value="DNA MISMATCH REPAIR PROTEIN MLH3"/>
    <property type="match status" value="1"/>
</dbReference>
<comment type="caution">
    <text evidence="4">The sequence shown here is derived from an EMBL/GenBank/DDBJ whole genome shotgun (WGS) entry which is preliminary data.</text>
</comment>
<gene>
    <name evidence="4" type="ORF">DNG_06227</name>
</gene>
<dbReference type="GO" id="GO:0032300">
    <property type="term" value="C:mismatch repair complex"/>
    <property type="evidence" value="ECO:0007669"/>
    <property type="project" value="InterPro"/>
</dbReference>
<dbReference type="Proteomes" id="UP001187682">
    <property type="component" value="Unassembled WGS sequence"/>
</dbReference>
<evidence type="ECO:0000313" key="4">
    <source>
        <dbReference type="EMBL" id="SPO03544.1"/>
    </source>
</evidence>
<organism evidence="4 5">
    <name type="scientific">Cephalotrichum gorgonifer</name>
    <dbReference type="NCBI Taxonomy" id="2041049"/>
    <lineage>
        <taxon>Eukaryota</taxon>
        <taxon>Fungi</taxon>
        <taxon>Dikarya</taxon>
        <taxon>Ascomycota</taxon>
        <taxon>Pezizomycotina</taxon>
        <taxon>Sordariomycetes</taxon>
        <taxon>Hypocreomycetidae</taxon>
        <taxon>Microascales</taxon>
        <taxon>Microascaceae</taxon>
        <taxon>Cephalotrichum</taxon>
    </lineage>
</organism>
<comment type="similarity">
    <text evidence="1">Belongs to the DNA mismatch repair MutL/HexB family.</text>
</comment>
<dbReference type="Gene3D" id="3.30.1370.100">
    <property type="entry name" value="MutL, C-terminal domain, regulatory subdomain"/>
    <property type="match status" value="1"/>
</dbReference>
<feature type="compositionally biased region" description="Low complexity" evidence="2">
    <location>
        <begin position="569"/>
        <end position="585"/>
    </location>
</feature>
<feature type="domain" description="MutL C-terminal dimerisation" evidence="3">
    <location>
        <begin position="675"/>
        <end position="862"/>
    </location>
</feature>
<dbReference type="GO" id="GO:0140664">
    <property type="term" value="F:ATP-dependent DNA damage sensor activity"/>
    <property type="evidence" value="ECO:0007669"/>
    <property type="project" value="InterPro"/>
</dbReference>
<keyword evidence="5" id="KW-1185">Reference proteome</keyword>
<dbReference type="InterPro" id="IPR014790">
    <property type="entry name" value="MutL_C"/>
</dbReference>
<dbReference type="SUPFAM" id="SSF118116">
    <property type="entry name" value="DNA mismatch repair protein MutL"/>
    <property type="match status" value="1"/>
</dbReference>
<dbReference type="Gene3D" id="3.30.1540.20">
    <property type="entry name" value="MutL, C-terminal domain, dimerisation subdomain"/>
    <property type="match status" value="1"/>
</dbReference>
<dbReference type="Pfam" id="PF13589">
    <property type="entry name" value="HATPase_c_3"/>
    <property type="match status" value="1"/>
</dbReference>
<dbReference type="SUPFAM" id="SSF55874">
    <property type="entry name" value="ATPase domain of HSP90 chaperone/DNA topoisomerase II/histidine kinase"/>
    <property type="match status" value="1"/>
</dbReference>
<name>A0AAE8N167_9PEZI</name>
<dbReference type="InterPro" id="IPR037198">
    <property type="entry name" value="MutL_C_sf"/>
</dbReference>
<evidence type="ECO:0000259" key="3">
    <source>
        <dbReference type="SMART" id="SM00853"/>
    </source>
</evidence>
<dbReference type="InterPro" id="IPR036890">
    <property type="entry name" value="HATPase_C_sf"/>
</dbReference>
<evidence type="ECO:0000256" key="1">
    <source>
        <dbReference type="ARBA" id="ARBA00006082"/>
    </source>
</evidence>
<dbReference type="InterPro" id="IPR038973">
    <property type="entry name" value="MutL/Mlh/Pms-like"/>
</dbReference>
<dbReference type="InterPro" id="IPR042121">
    <property type="entry name" value="MutL_C_regsub"/>
</dbReference>
<feature type="region of interest" description="Disordered" evidence="2">
    <location>
        <begin position="453"/>
        <end position="610"/>
    </location>
</feature>
<dbReference type="AlphaFoldDB" id="A0AAE8N167"/>
<dbReference type="EMBL" id="ONZQ02000008">
    <property type="protein sequence ID" value="SPO03544.1"/>
    <property type="molecule type" value="Genomic_DNA"/>
</dbReference>
<dbReference type="Gene3D" id="3.30.565.10">
    <property type="entry name" value="Histidine kinase-like ATPase, C-terminal domain"/>
    <property type="match status" value="1"/>
</dbReference>
<reference evidence="4" key="1">
    <citation type="submission" date="2018-03" db="EMBL/GenBank/DDBJ databases">
        <authorList>
            <person name="Guldener U."/>
        </authorList>
    </citation>
    <scope>NUCLEOTIDE SEQUENCE</scope>
</reference>
<proteinExistence type="inferred from homology"/>
<feature type="compositionally biased region" description="Low complexity" evidence="2">
    <location>
        <begin position="469"/>
        <end position="480"/>
    </location>
</feature>
<protein>
    <submittedName>
        <fullName evidence="4">Related to dna mismatch repair homologue (Hpms2)</fullName>
    </submittedName>
</protein>